<evidence type="ECO:0000313" key="7">
    <source>
        <dbReference type="EMBL" id="CAA0110371.1"/>
    </source>
</evidence>
<protein>
    <recommendedName>
        <fullName evidence="10">DUF4870 domain-containing protein</fullName>
    </recommendedName>
</protein>
<evidence type="ECO:0000256" key="2">
    <source>
        <dbReference type="ARBA" id="ARBA00022692"/>
    </source>
</evidence>
<keyword evidence="4 5" id="KW-0472">Membrane</keyword>
<comment type="subcellular location">
    <subcellularLocation>
        <location evidence="1">Membrane</location>
        <topology evidence="1">Multi-pass membrane protein</topology>
    </subcellularLocation>
</comment>
<dbReference type="EMBL" id="CACSIK010000001">
    <property type="protein sequence ID" value="CAA0092833.1"/>
    <property type="molecule type" value="Genomic_DNA"/>
</dbReference>
<evidence type="ECO:0000256" key="3">
    <source>
        <dbReference type="ARBA" id="ARBA00022989"/>
    </source>
</evidence>
<name>A0A5S9Q036_9GAMM</name>
<sequence>MVDDVVVAPEAKNPEGDVILADTGMAKIGYILYLVGLVVPFAGIAGLVVAYLKKDKASKLEESHFQFIIRTFWIGLLYSLIGIILSFVFIGYFVLLFTAIWYLVRTIKGLILLSEKKPIADPSSWFFG</sequence>
<dbReference type="Proteomes" id="UP000435877">
    <property type="component" value="Unassembled WGS sequence"/>
</dbReference>
<evidence type="ECO:0000256" key="1">
    <source>
        <dbReference type="ARBA" id="ARBA00004141"/>
    </source>
</evidence>
<dbReference type="Pfam" id="PF09685">
    <property type="entry name" value="MamF_MmsF"/>
    <property type="match status" value="1"/>
</dbReference>
<evidence type="ECO:0000256" key="4">
    <source>
        <dbReference type="ARBA" id="ARBA00023136"/>
    </source>
</evidence>
<reference evidence="8 9" key="1">
    <citation type="submission" date="2019-11" db="EMBL/GenBank/DDBJ databases">
        <authorList>
            <person name="Holert J."/>
        </authorList>
    </citation>
    <scope>NUCLEOTIDE SEQUENCE [LARGE SCALE GENOMIC DNA]</scope>
    <source>
        <strain evidence="7">BC3_2A</strain>
        <strain evidence="6">SB11_1A</strain>
    </source>
</reference>
<feature type="transmembrane region" description="Helical" evidence="5">
    <location>
        <begin position="30"/>
        <end position="52"/>
    </location>
</feature>
<keyword evidence="2 5" id="KW-0812">Transmembrane</keyword>
<keyword evidence="8" id="KW-1185">Reference proteome</keyword>
<gene>
    <name evidence="6" type="ORF">IHBHHGIJ_02369</name>
    <name evidence="7" type="ORF">KFEGEMFD_02556</name>
</gene>
<dbReference type="AlphaFoldDB" id="A0A5S9Q036"/>
<evidence type="ECO:0000313" key="9">
    <source>
        <dbReference type="Proteomes" id="UP000439591"/>
    </source>
</evidence>
<keyword evidence="3 5" id="KW-1133">Transmembrane helix</keyword>
<dbReference type="RefSeq" id="WP_200842652.1">
    <property type="nucleotide sequence ID" value="NZ_CACSIK010000001.1"/>
</dbReference>
<evidence type="ECO:0008006" key="10">
    <source>
        <dbReference type="Google" id="ProtNLM"/>
    </source>
</evidence>
<evidence type="ECO:0000256" key="5">
    <source>
        <dbReference type="SAM" id="Phobius"/>
    </source>
</evidence>
<organism evidence="7 9">
    <name type="scientific">Zhongshania aliphaticivorans</name>
    <dbReference type="NCBI Taxonomy" id="1470434"/>
    <lineage>
        <taxon>Bacteria</taxon>
        <taxon>Pseudomonadati</taxon>
        <taxon>Pseudomonadota</taxon>
        <taxon>Gammaproteobacteria</taxon>
        <taxon>Cellvibrionales</taxon>
        <taxon>Spongiibacteraceae</taxon>
        <taxon>Zhongshania</taxon>
    </lineage>
</organism>
<dbReference type="EMBL" id="CACSIM010000004">
    <property type="protein sequence ID" value="CAA0110371.1"/>
    <property type="molecule type" value="Genomic_DNA"/>
</dbReference>
<evidence type="ECO:0000313" key="6">
    <source>
        <dbReference type="EMBL" id="CAA0092833.1"/>
    </source>
</evidence>
<feature type="transmembrane region" description="Helical" evidence="5">
    <location>
        <begin position="72"/>
        <end position="104"/>
    </location>
</feature>
<accession>A0A5S9Q036</accession>
<dbReference type="InterPro" id="IPR019109">
    <property type="entry name" value="MamF_MmsF"/>
</dbReference>
<proteinExistence type="predicted"/>
<evidence type="ECO:0000313" key="8">
    <source>
        <dbReference type="Proteomes" id="UP000435877"/>
    </source>
</evidence>
<dbReference type="Proteomes" id="UP000439591">
    <property type="component" value="Unassembled WGS sequence"/>
</dbReference>